<evidence type="ECO:0000313" key="2">
    <source>
        <dbReference type="EMBL" id="KIZ47044.1"/>
    </source>
</evidence>
<dbReference type="PATRIC" id="fig|1076.23.peg.262"/>
<evidence type="ECO:0000313" key="3">
    <source>
        <dbReference type="Proteomes" id="UP000032515"/>
    </source>
</evidence>
<dbReference type="EMBL" id="JXXE01000108">
    <property type="protein sequence ID" value="KIZ47044.1"/>
    <property type="molecule type" value="Genomic_DNA"/>
</dbReference>
<dbReference type="InterPro" id="IPR035965">
    <property type="entry name" value="PAS-like_dom_sf"/>
</dbReference>
<accession>A0A0D7F1U6</accession>
<gene>
    <name evidence="2" type="ORF">OO17_05685</name>
</gene>
<dbReference type="SUPFAM" id="SSF55785">
    <property type="entry name" value="PYP-like sensor domain (PAS domain)"/>
    <property type="match status" value="1"/>
</dbReference>
<dbReference type="Proteomes" id="UP000032515">
    <property type="component" value="Unassembled WGS sequence"/>
</dbReference>
<sequence>MLLRGVNNEVRPLMVRADPVLPAQDRVLGFVLIFTDITDRKAAEAARSRFQEGIIKSHRINSVRLDSKTDLVYQNLLSAVVENAQLAALEITYGVETGRIAEMLEGVRNSTLRTAELLEQLIWHSSRTRDDDNSQK</sequence>
<reference evidence="2 3" key="1">
    <citation type="submission" date="2014-11" db="EMBL/GenBank/DDBJ databases">
        <title>Genomics and ecophysiology of heterotrophic nitrogen fixing bacteria isolated from estuarine surface water.</title>
        <authorList>
            <person name="Bentzon-Tilia M."/>
            <person name="Severin I."/>
            <person name="Hansen L.H."/>
            <person name="Riemann L."/>
        </authorList>
    </citation>
    <scope>NUCLEOTIDE SEQUENCE [LARGE SCALE GENOMIC DNA]</scope>
    <source>
        <strain evidence="2 3">BAL398</strain>
    </source>
</reference>
<organism evidence="2 3">
    <name type="scientific">Rhodopseudomonas palustris</name>
    <dbReference type="NCBI Taxonomy" id="1076"/>
    <lineage>
        <taxon>Bacteria</taxon>
        <taxon>Pseudomonadati</taxon>
        <taxon>Pseudomonadota</taxon>
        <taxon>Alphaproteobacteria</taxon>
        <taxon>Hyphomicrobiales</taxon>
        <taxon>Nitrobacteraceae</taxon>
        <taxon>Rhodopseudomonas</taxon>
    </lineage>
</organism>
<feature type="domain" description="PAC" evidence="1">
    <location>
        <begin position="1"/>
        <end position="49"/>
    </location>
</feature>
<dbReference type="Gene3D" id="3.30.450.20">
    <property type="entry name" value="PAS domain"/>
    <property type="match status" value="1"/>
</dbReference>
<protein>
    <recommendedName>
        <fullName evidence="1">PAC domain-containing protein</fullName>
    </recommendedName>
</protein>
<evidence type="ECO:0000259" key="1">
    <source>
        <dbReference type="PROSITE" id="PS50113"/>
    </source>
</evidence>
<dbReference type="InterPro" id="IPR000700">
    <property type="entry name" value="PAS-assoc_C"/>
</dbReference>
<name>A0A0D7F1U6_RHOPL</name>
<proteinExistence type="predicted"/>
<dbReference type="PROSITE" id="PS50113">
    <property type="entry name" value="PAC"/>
    <property type="match status" value="1"/>
</dbReference>
<dbReference type="AlphaFoldDB" id="A0A0D7F1U6"/>
<comment type="caution">
    <text evidence="2">The sequence shown here is derived from an EMBL/GenBank/DDBJ whole genome shotgun (WGS) entry which is preliminary data.</text>
</comment>